<evidence type="ECO:0000313" key="1">
    <source>
        <dbReference type="EMBL" id="CAF0955250.1"/>
    </source>
</evidence>
<proteinExistence type="predicted"/>
<evidence type="ECO:0000313" key="3">
    <source>
        <dbReference type="Proteomes" id="UP000663854"/>
    </source>
</evidence>
<comment type="caution">
    <text evidence="1">The sequence shown here is derived from an EMBL/GenBank/DDBJ whole genome shotgun (WGS) entry which is preliminary data.</text>
</comment>
<evidence type="ECO:0000313" key="4">
    <source>
        <dbReference type="Proteomes" id="UP000663870"/>
    </source>
</evidence>
<organism evidence="1 3">
    <name type="scientific">Rotaria sordida</name>
    <dbReference type="NCBI Taxonomy" id="392033"/>
    <lineage>
        <taxon>Eukaryota</taxon>
        <taxon>Metazoa</taxon>
        <taxon>Spiralia</taxon>
        <taxon>Gnathifera</taxon>
        <taxon>Rotifera</taxon>
        <taxon>Eurotatoria</taxon>
        <taxon>Bdelloidea</taxon>
        <taxon>Philodinida</taxon>
        <taxon>Philodinidae</taxon>
        <taxon>Rotaria</taxon>
    </lineage>
</organism>
<protein>
    <submittedName>
        <fullName evidence="1">Uncharacterized protein</fullName>
    </submittedName>
</protein>
<dbReference type="Proteomes" id="UP000663854">
    <property type="component" value="Unassembled WGS sequence"/>
</dbReference>
<reference evidence="1" key="1">
    <citation type="submission" date="2021-02" db="EMBL/GenBank/DDBJ databases">
        <authorList>
            <person name="Nowell W R."/>
        </authorList>
    </citation>
    <scope>NUCLEOTIDE SEQUENCE</scope>
</reference>
<accession>A0A814DFV4</accession>
<sequence length="220" mass="26275">MANDTEEKIDLLINSLNDRLHMAMSNRTKNTLHHLYKHFAGFTDNENACLLFDRFITELDEDIRIGYSCFEEKAFSIQINDLRERAQHAIKEFTFQISNDSKTDQIESSMNRLTKIISDIFVEITDMFNSMNVQMGGLRKEVLELRQEFDILKQRQMINDHHLLVRELFNNARFLLSDLVRQFYDATLITFDPRTNKWKIRYDDQRYIPHWTIAARIFQV</sequence>
<dbReference type="EMBL" id="CAJNOL010006541">
    <property type="protein sequence ID" value="CAF1619119.1"/>
    <property type="molecule type" value="Genomic_DNA"/>
</dbReference>
<evidence type="ECO:0000313" key="2">
    <source>
        <dbReference type="EMBL" id="CAF1619119.1"/>
    </source>
</evidence>
<gene>
    <name evidence="2" type="ORF">JXQ802_LOCUS50369</name>
    <name evidence="1" type="ORF">PYM288_LOCUS12335</name>
</gene>
<name>A0A814DFV4_9BILA</name>
<dbReference type="EMBL" id="CAJNOH010000227">
    <property type="protein sequence ID" value="CAF0955250.1"/>
    <property type="molecule type" value="Genomic_DNA"/>
</dbReference>
<keyword evidence="4" id="KW-1185">Reference proteome</keyword>
<dbReference type="Proteomes" id="UP000663870">
    <property type="component" value="Unassembled WGS sequence"/>
</dbReference>
<dbReference type="AlphaFoldDB" id="A0A814DFV4"/>